<protein>
    <submittedName>
        <fullName evidence="2">Uncharacterized protein</fullName>
    </submittedName>
</protein>
<reference evidence="2" key="1">
    <citation type="submission" date="2021-02" db="EMBL/GenBank/DDBJ databases">
        <authorList>
            <person name="Nowell W R."/>
        </authorList>
    </citation>
    <scope>NUCLEOTIDE SEQUENCE</scope>
</reference>
<name>A0A8S3CFA2_9BILA</name>
<proteinExistence type="predicted"/>
<comment type="caution">
    <text evidence="2">The sequence shown here is derived from an EMBL/GenBank/DDBJ whole genome shotgun (WGS) entry which is preliminary data.</text>
</comment>
<dbReference type="Proteomes" id="UP000681720">
    <property type="component" value="Unassembled WGS sequence"/>
</dbReference>
<feature type="non-terminal residue" evidence="2">
    <location>
        <position position="48"/>
    </location>
</feature>
<evidence type="ECO:0000313" key="2">
    <source>
        <dbReference type="EMBL" id="CAF4888073.1"/>
    </source>
</evidence>
<evidence type="ECO:0000313" key="3">
    <source>
        <dbReference type="Proteomes" id="UP000681720"/>
    </source>
</evidence>
<gene>
    <name evidence="1" type="ORF">BYL167_LOCUS28457</name>
    <name evidence="2" type="ORF">GIL414_LOCUS51194</name>
</gene>
<sequence length="48" mass="5779">MFQHFPSLMFLFRHFPPRSWGMPSTTKLPLSPQQIRSSENTFFSDRYV</sequence>
<evidence type="ECO:0000313" key="1">
    <source>
        <dbReference type="EMBL" id="CAF4325442.1"/>
    </source>
</evidence>
<dbReference type="AlphaFoldDB" id="A0A8S3CFA2"/>
<accession>A0A8S3CFA2</accession>
<dbReference type="EMBL" id="CAJOBH010040371">
    <property type="protein sequence ID" value="CAF4325442.1"/>
    <property type="molecule type" value="Genomic_DNA"/>
</dbReference>
<dbReference type="Proteomes" id="UP000681967">
    <property type="component" value="Unassembled WGS sequence"/>
</dbReference>
<organism evidence="2 3">
    <name type="scientific">Rotaria magnacalcarata</name>
    <dbReference type="NCBI Taxonomy" id="392030"/>
    <lineage>
        <taxon>Eukaryota</taxon>
        <taxon>Metazoa</taxon>
        <taxon>Spiralia</taxon>
        <taxon>Gnathifera</taxon>
        <taxon>Rotifera</taxon>
        <taxon>Eurotatoria</taxon>
        <taxon>Bdelloidea</taxon>
        <taxon>Philodinida</taxon>
        <taxon>Philodinidae</taxon>
        <taxon>Rotaria</taxon>
    </lineage>
</organism>
<dbReference type="EMBL" id="CAJOBJ010172448">
    <property type="protein sequence ID" value="CAF4888073.1"/>
    <property type="molecule type" value="Genomic_DNA"/>
</dbReference>